<evidence type="ECO:0000256" key="1">
    <source>
        <dbReference type="SAM" id="Phobius"/>
    </source>
</evidence>
<accession>A0A6B0UCH3</accession>
<reference evidence="2" key="1">
    <citation type="submission" date="2019-12" db="EMBL/GenBank/DDBJ databases">
        <title>An insight into the sialome of adult female Ixodes ricinus ticks feeding for 6 days.</title>
        <authorList>
            <person name="Perner J."/>
            <person name="Ribeiro J.M.C."/>
        </authorList>
    </citation>
    <scope>NUCLEOTIDE SEQUENCE</scope>
    <source>
        <strain evidence="2">Semi-engorged</strain>
        <tissue evidence="2">Salivary glands</tissue>
    </source>
</reference>
<keyword evidence="1" id="KW-1133">Transmembrane helix</keyword>
<dbReference type="AlphaFoldDB" id="A0A6B0UCH3"/>
<dbReference type="EMBL" id="GIFC01001790">
    <property type="protein sequence ID" value="MXU83873.1"/>
    <property type="molecule type" value="Transcribed_RNA"/>
</dbReference>
<keyword evidence="1" id="KW-0472">Membrane</keyword>
<protein>
    <submittedName>
        <fullName evidence="2">Putative tick transposon</fullName>
    </submittedName>
</protein>
<proteinExistence type="predicted"/>
<keyword evidence="1" id="KW-0812">Transmembrane</keyword>
<feature type="transmembrane region" description="Helical" evidence="1">
    <location>
        <begin position="12"/>
        <end position="32"/>
    </location>
</feature>
<organism evidence="2">
    <name type="scientific">Ixodes ricinus</name>
    <name type="common">Common tick</name>
    <name type="synonym">Acarus ricinus</name>
    <dbReference type="NCBI Taxonomy" id="34613"/>
    <lineage>
        <taxon>Eukaryota</taxon>
        <taxon>Metazoa</taxon>
        <taxon>Ecdysozoa</taxon>
        <taxon>Arthropoda</taxon>
        <taxon>Chelicerata</taxon>
        <taxon>Arachnida</taxon>
        <taxon>Acari</taxon>
        <taxon>Parasitiformes</taxon>
        <taxon>Ixodida</taxon>
        <taxon>Ixodoidea</taxon>
        <taxon>Ixodidae</taxon>
        <taxon>Ixodinae</taxon>
        <taxon>Ixodes</taxon>
    </lineage>
</organism>
<name>A0A6B0UCH3_IXORI</name>
<evidence type="ECO:0000313" key="2">
    <source>
        <dbReference type="EMBL" id="MXU83873.1"/>
    </source>
</evidence>
<sequence>MYCHRSIFLKNAILLIYNSLFLSHILYCPLVWGNTTMANLNKILMLPKKMLRIICNVSYDYPSKTLFAKLDLMHIYNI</sequence>